<keyword evidence="9" id="KW-0012">Acyltransferase</keyword>
<evidence type="ECO:0000256" key="3">
    <source>
        <dbReference type="ARBA" id="ARBA00008870"/>
    </source>
</evidence>
<evidence type="ECO:0000256" key="2">
    <source>
        <dbReference type="ARBA" id="ARBA00004496"/>
    </source>
</evidence>
<reference evidence="13" key="1">
    <citation type="submission" date="2016-10" db="EMBL/GenBank/DDBJ databases">
        <authorList>
            <person name="Benchimol M."/>
            <person name="Almeida L.G."/>
            <person name="Vasconcelos A.T."/>
            <person name="Perreira-Neves A."/>
            <person name="Rosa I.A."/>
            <person name="Tasca T."/>
            <person name="Bogo M.R."/>
            <person name="de Souza W."/>
        </authorList>
    </citation>
    <scope>NUCLEOTIDE SEQUENCE [LARGE SCALE GENOMIC DNA]</scope>
    <source>
        <strain evidence="13">K</strain>
    </source>
</reference>
<evidence type="ECO:0000256" key="7">
    <source>
        <dbReference type="ARBA" id="ARBA00022679"/>
    </source>
</evidence>
<comment type="caution">
    <text evidence="13">The sequence shown here is derived from an EMBL/GenBank/DDBJ whole genome shotgun (WGS) entry which is preliminary data.</text>
</comment>
<dbReference type="GeneID" id="94837200"/>
<keyword evidence="8" id="KW-0539">Nucleus</keyword>
<evidence type="ECO:0000256" key="9">
    <source>
        <dbReference type="ARBA" id="ARBA00023315"/>
    </source>
</evidence>
<dbReference type="SUPFAM" id="SSF55729">
    <property type="entry name" value="Acyl-CoA N-acyltransferases (Nat)"/>
    <property type="match status" value="1"/>
</dbReference>
<proteinExistence type="inferred from homology"/>
<dbReference type="GO" id="GO:0005634">
    <property type="term" value="C:nucleus"/>
    <property type="evidence" value="ECO:0007669"/>
    <property type="project" value="UniProtKB-SubCell"/>
</dbReference>
<evidence type="ECO:0000256" key="5">
    <source>
        <dbReference type="ARBA" id="ARBA00015043"/>
    </source>
</evidence>
<comment type="subcellular location">
    <subcellularLocation>
        <location evidence="2">Cytoplasm</location>
    </subcellularLocation>
    <subcellularLocation>
        <location evidence="1">Nucleus</location>
    </subcellularLocation>
</comment>
<sequence>MSARVKAKKAAIRAETELINQKRAQIAECEKLEDPLSLVPMFKKFNKNGLNVDVSALNKCPEEFEEWAFQLIEKNMKAIYEETWGWNPDSKEAELLDESARFLFAYNSENQPVGFVHYRFEFDNLETKSFIYDIQLEEEFQGKGLGKFLLQAVEFITLKLKLDCVMTTLFKENVKGRGFFKHMHYQVHKTSPALMDPENEHEYDHEILYKPLVKKT</sequence>
<dbReference type="PROSITE" id="PS51186">
    <property type="entry name" value="GNAT"/>
    <property type="match status" value="1"/>
</dbReference>
<dbReference type="PANTHER" id="PTHR20531:SF1">
    <property type="entry name" value="N-ALPHA-ACETYLTRANSFERASE 40"/>
    <property type="match status" value="1"/>
</dbReference>
<evidence type="ECO:0000256" key="11">
    <source>
        <dbReference type="ARBA" id="ARBA00049524"/>
    </source>
</evidence>
<keyword evidence="7" id="KW-0808">Transferase</keyword>
<evidence type="ECO:0000259" key="12">
    <source>
        <dbReference type="PROSITE" id="PS51186"/>
    </source>
</evidence>
<evidence type="ECO:0000256" key="6">
    <source>
        <dbReference type="ARBA" id="ARBA00022490"/>
    </source>
</evidence>
<dbReference type="InterPro" id="IPR000182">
    <property type="entry name" value="GNAT_dom"/>
</dbReference>
<evidence type="ECO:0000256" key="1">
    <source>
        <dbReference type="ARBA" id="ARBA00004123"/>
    </source>
</evidence>
<dbReference type="VEuPathDB" id="TrichDB:TRFO_22317"/>
<dbReference type="OrthoDB" id="424551at2759"/>
<dbReference type="PANTHER" id="PTHR20531">
    <property type="entry name" value="N-ALPHA-ACETYLTRANSFERASE 40"/>
    <property type="match status" value="1"/>
</dbReference>
<gene>
    <name evidence="13" type="primary">naa40</name>
    <name evidence="13" type="ORF">TRFO_22317</name>
</gene>
<evidence type="ECO:0000313" key="13">
    <source>
        <dbReference type="EMBL" id="OHT08978.1"/>
    </source>
</evidence>
<dbReference type="EC" id="2.3.1.257" evidence="4"/>
<comment type="catalytic activity">
    <reaction evidence="11">
        <text>N-terminal L-seryl-[histone H4] + acetyl-CoA = N-terminal N(alpha)-acetyl-L-seryl-[histone H4] + CoA + H(+)</text>
        <dbReference type="Rhea" id="RHEA:50596"/>
        <dbReference type="Rhea" id="RHEA-COMP:12740"/>
        <dbReference type="Rhea" id="RHEA-COMP:12743"/>
        <dbReference type="ChEBI" id="CHEBI:15378"/>
        <dbReference type="ChEBI" id="CHEBI:57287"/>
        <dbReference type="ChEBI" id="CHEBI:57288"/>
        <dbReference type="ChEBI" id="CHEBI:64738"/>
        <dbReference type="ChEBI" id="CHEBI:83690"/>
        <dbReference type="EC" id="2.3.1.257"/>
    </reaction>
</comment>
<comment type="similarity">
    <text evidence="3">Belongs to the acetyltransferase family. NAA40 subfamily.</text>
</comment>
<evidence type="ECO:0000256" key="10">
    <source>
        <dbReference type="ARBA" id="ARBA00047821"/>
    </source>
</evidence>
<dbReference type="CDD" id="cd04301">
    <property type="entry name" value="NAT_SF"/>
    <property type="match status" value="1"/>
</dbReference>
<dbReference type="RefSeq" id="XP_068362114.1">
    <property type="nucleotide sequence ID" value="XM_068502496.1"/>
</dbReference>
<keyword evidence="14" id="KW-1185">Reference proteome</keyword>
<evidence type="ECO:0000256" key="8">
    <source>
        <dbReference type="ARBA" id="ARBA00023242"/>
    </source>
</evidence>
<dbReference type="GO" id="GO:1990189">
    <property type="term" value="F:protein N-terminal-serine acetyltransferase activity"/>
    <property type="evidence" value="ECO:0007669"/>
    <property type="project" value="UniProtKB-EC"/>
</dbReference>
<dbReference type="EMBL" id="MLAK01000652">
    <property type="protein sequence ID" value="OHT08978.1"/>
    <property type="molecule type" value="Genomic_DNA"/>
</dbReference>
<feature type="domain" description="N-acetyltransferase" evidence="12">
    <location>
        <begin position="62"/>
        <end position="213"/>
    </location>
</feature>
<protein>
    <recommendedName>
        <fullName evidence="5">N-alpha-acetyltransferase 40</fullName>
        <ecNumber evidence="4">2.3.1.257</ecNumber>
    </recommendedName>
</protein>
<name>A0A1J4KDB8_9EUKA</name>
<organism evidence="13 14">
    <name type="scientific">Tritrichomonas foetus</name>
    <dbReference type="NCBI Taxonomy" id="1144522"/>
    <lineage>
        <taxon>Eukaryota</taxon>
        <taxon>Metamonada</taxon>
        <taxon>Parabasalia</taxon>
        <taxon>Tritrichomonadida</taxon>
        <taxon>Tritrichomonadidae</taxon>
        <taxon>Tritrichomonas</taxon>
    </lineage>
</organism>
<dbReference type="GO" id="GO:0005737">
    <property type="term" value="C:cytoplasm"/>
    <property type="evidence" value="ECO:0007669"/>
    <property type="project" value="UniProtKB-SubCell"/>
</dbReference>
<dbReference type="InterPro" id="IPR016181">
    <property type="entry name" value="Acyl_CoA_acyltransferase"/>
</dbReference>
<dbReference type="Gene3D" id="3.40.630.30">
    <property type="match status" value="1"/>
</dbReference>
<comment type="catalytic activity">
    <reaction evidence="10">
        <text>N-terminal L-seryl-[histone H2A] + acetyl-CoA = N-terminal N(alpha)-acetyl-L-seryl-[histone H2A] + CoA + H(+)</text>
        <dbReference type="Rhea" id="RHEA:50600"/>
        <dbReference type="Rhea" id="RHEA-COMP:12742"/>
        <dbReference type="Rhea" id="RHEA-COMP:12744"/>
        <dbReference type="ChEBI" id="CHEBI:15378"/>
        <dbReference type="ChEBI" id="CHEBI:57287"/>
        <dbReference type="ChEBI" id="CHEBI:57288"/>
        <dbReference type="ChEBI" id="CHEBI:64738"/>
        <dbReference type="ChEBI" id="CHEBI:83690"/>
        <dbReference type="EC" id="2.3.1.257"/>
    </reaction>
</comment>
<dbReference type="GO" id="GO:0010485">
    <property type="term" value="F:histone H4 acetyltransferase activity"/>
    <property type="evidence" value="ECO:0007669"/>
    <property type="project" value="InterPro"/>
</dbReference>
<accession>A0A1J4KDB8</accession>
<dbReference type="AlphaFoldDB" id="A0A1J4KDB8"/>
<evidence type="ECO:0000313" key="14">
    <source>
        <dbReference type="Proteomes" id="UP000179807"/>
    </source>
</evidence>
<dbReference type="Pfam" id="PF00583">
    <property type="entry name" value="Acetyltransf_1"/>
    <property type="match status" value="1"/>
</dbReference>
<dbReference type="Proteomes" id="UP000179807">
    <property type="component" value="Unassembled WGS sequence"/>
</dbReference>
<dbReference type="InterPro" id="IPR039949">
    <property type="entry name" value="NAA40"/>
</dbReference>
<keyword evidence="6" id="KW-0963">Cytoplasm</keyword>
<dbReference type="GO" id="GO:0043998">
    <property type="term" value="F:histone H2A acetyltransferase activity"/>
    <property type="evidence" value="ECO:0007669"/>
    <property type="project" value="InterPro"/>
</dbReference>
<evidence type="ECO:0000256" key="4">
    <source>
        <dbReference type="ARBA" id="ARBA00012950"/>
    </source>
</evidence>